<evidence type="ECO:0000313" key="2">
    <source>
        <dbReference type="EMBL" id="PIM97563.1"/>
    </source>
</evidence>
<name>A0A2G9FWY7_9LAMI</name>
<accession>A0A2G9FWY7</accession>
<gene>
    <name evidence="2" type="ORF">CDL12_29966</name>
</gene>
<dbReference type="STRING" id="429701.A0A2G9FWY7"/>
<organism evidence="2 3">
    <name type="scientific">Handroanthus impetiginosus</name>
    <dbReference type="NCBI Taxonomy" id="429701"/>
    <lineage>
        <taxon>Eukaryota</taxon>
        <taxon>Viridiplantae</taxon>
        <taxon>Streptophyta</taxon>
        <taxon>Embryophyta</taxon>
        <taxon>Tracheophyta</taxon>
        <taxon>Spermatophyta</taxon>
        <taxon>Magnoliopsida</taxon>
        <taxon>eudicotyledons</taxon>
        <taxon>Gunneridae</taxon>
        <taxon>Pentapetalae</taxon>
        <taxon>asterids</taxon>
        <taxon>lamiids</taxon>
        <taxon>Lamiales</taxon>
        <taxon>Bignoniaceae</taxon>
        <taxon>Crescentiina</taxon>
        <taxon>Tabebuia alliance</taxon>
        <taxon>Handroanthus</taxon>
    </lineage>
</organism>
<dbReference type="OrthoDB" id="2919534at2759"/>
<dbReference type="InterPro" id="IPR021109">
    <property type="entry name" value="Peptidase_aspartic_dom_sf"/>
</dbReference>
<feature type="compositionally biased region" description="Basic and acidic residues" evidence="1">
    <location>
        <begin position="40"/>
        <end position="55"/>
    </location>
</feature>
<evidence type="ECO:0000313" key="3">
    <source>
        <dbReference type="Proteomes" id="UP000231279"/>
    </source>
</evidence>
<keyword evidence="3" id="KW-1185">Reference proteome</keyword>
<dbReference type="EMBL" id="NKXS01009464">
    <property type="protein sequence ID" value="PIM97563.1"/>
    <property type="molecule type" value="Genomic_DNA"/>
</dbReference>
<dbReference type="PANTHER" id="PTHR33240:SF15">
    <property type="entry name" value="GAG-PRO-LIKE PROTEIN"/>
    <property type="match status" value="1"/>
</dbReference>
<evidence type="ECO:0000256" key="1">
    <source>
        <dbReference type="SAM" id="MobiDB-lite"/>
    </source>
</evidence>
<dbReference type="Proteomes" id="UP000231279">
    <property type="component" value="Unassembled WGS sequence"/>
</dbReference>
<proteinExistence type="predicted"/>
<feature type="region of interest" description="Disordered" evidence="1">
    <location>
        <begin position="36"/>
        <end position="55"/>
    </location>
</feature>
<dbReference type="SUPFAM" id="SSF50630">
    <property type="entry name" value="Acid proteases"/>
    <property type="match status" value="1"/>
</dbReference>
<comment type="caution">
    <text evidence="2">The sequence shown here is derived from an EMBL/GenBank/DDBJ whole genome shotgun (WGS) entry which is preliminary data.</text>
</comment>
<protein>
    <submittedName>
        <fullName evidence="2">Uncharacterized protein</fullName>
    </submittedName>
</protein>
<dbReference type="CDD" id="cd00303">
    <property type="entry name" value="retropepsin_like"/>
    <property type="match status" value="1"/>
</dbReference>
<dbReference type="Gene3D" id="2.40.70.10">
    <property type="entry name" value="Acid Proteases"/>
    <property type="match status" value="1"/>
</dbReference>
<dbReference type="AlphaFoldDB" id="A0A2G9FWY7"/>
<dbReference type="PANTHER" id="PTHR33240">
    <property type="entry name" value="OS08G0508500 PROTEIN"/>
    <property type="match status" value="1"/>
</dbReference>
<reference evidence="3" key="1">
    <citation type="journal article" date="2018" name="Gigascience">
        <title>Genome assembly of the Pink Ipe (Handroanthus impetiginosus, Bignoniaceae), a highly valued, ecologically keystone Neotropical timber forest tree.</title>
        <authorList>
            <person name="Silva-Junior O.B."/>
            <person name="Grattapaglia D."/>
            <person name="Novaes E."/>
            <person name="Collevatti R.G."/>
        </authorList>
    </citation>
    <scope>NUCLEOTIDE SEQUENCE [LARGE SCALE GENOMIC DNA]</scope>
    <source>
        <strain evidence="3">cv. UFG-1</strain>
    </source>
</reference>
<sequence>MHWGLLYILQGIKPRTFEELATQAHDMELSMANHGAELPIEEKKKDKKDFKKSEKNMKTSIKESMVVKAATVKFPTIEKKNNDKVENQDASSGKRTLKEMQEKEYLFPDSDVPHIFDELLARKLIELPQPKRPEEVGKTNDPKYCKYHRVVSHPIGKYFIFKDKIMALAKEEKIVLDTKDVANASPVSVMVTENTKELLEHEVKTTYTISSEEESPHSIPCFTTITFSDEDLLLGSKPHNGPLFISGFMQEEKVNRILIDGGLAVNIMPKSTMKRLGIPAEDLSRSRLTIQGFNQDGQKAIGTIRLDLMIGELKASTLFHIIDANTSYHLLLGRSWLHENGVIRSTLHQCFKYVRDGIIMKVDTDTKPFTDAESYFADAKLYLDPDSVKEALPLKISSNHLVEERRVELSKLAMTEANEKIDNALPDNASRGQLKALKSDSCQTMKKGLVMPITNIHSSNPSKPFGEEVHEEFKGVFDPKSYKLLEKSGFDFASPPSLGKLQPELTGEKIHGLTKKQQELRKQGFYVKQPKVGLRYAPTKPVRIRITKKDKCANVQHITAEDDTKDEEKQSNERVFVFNHLGTRTARPSVFERLGTPSQMPTFKNKLTTRHRSVFARLGTVEKQVQKKQSDDKKISVAKVEMKSKSFI</sequence>